<sequence length="769" mass="86383">MHWWLPALIAAMLAIPVVFWSNFSKQIGTGRGFFLSSLKAIAIGLLVLCLLEPMSQFEQAKPGANSLIVMADASQSLDVKDSGRSDSRAKELSRLLDQDATWLNQLERNFELRRYTFDERSTNVVDFQDYAANGRASEILNSMSTVGRRVAGKPTAGIILLTDGNESTDPDLADFDWSQLPPVYPVVIGDSQPLRDLSITNVTTSQTNFESAPVTIKVELVAQKFSGKTVTVQLAGEDDIVIESQEVRRLEDGKSFAVRFKLKPENRGVNVFEVRAFEKGTSADDENGEATLVNNRRLVIVDRGKGPFRVLYIAGRPNWEYKFMRRALADDSELDLVGLLRVANKEPKFTFRSRDGETTNPLFRGFGNQEDDTAEQYDEAVMIRLDTRDEVELRDGFPKDAAGMFEYDAIIIDDLEASFFTQDQKTLLSQFVSLRGGGLMMLGGVATFARGGYDRTPIGESLPVYLDQRSPTPENIDYRLDLTREGWVQPWIRIEPTREDELKRLETMPPFQTLSRSRSIKPGATILASATGSDDETHPALVVQRFGNGRTAAMLIGDLWRWKLQSENENEDLNKAWRQTLRWLVSETPRRVEVLAEPDLSQSQLTRIRVDIRDEEFKPQLNAELELKVITPSQKEIAIASQQDSRKVGSYVAEFSSREPGAYRVVASAKSPEGELIEMRETGWVSDPAVAEFESLQPNRDFLRQIANETGGELVEVADLESFASDFDARKVPVSETKSVPWWHRWSIFAAAIGLLLAEWGARRMWGLA</sequence>
<feature type="transmembrane region" description="Helical" evidence="1">
    <location>
        <begin position="32"/>
        <end position="51"/>
    </location>
</feature>
<keyword evidence="4" id="KW-1185">Reference proteome</keyword>
<dbReference type="Proteomes" id="UP000322214">
    <property type="component" value="Chromosome"/>
</dbReference>
<feature type="transmembrane region" description="Helical" evidence="1">
    <location>
        <begin position="6"/>
        <end position="23"/>
    </location>
</feature>
<evidence type="ECO:0000313" key="4">
    <source>
        <dbReference type="Proteomes" id="UP000322214"/>
    </source>
</evidence>
<feature type="domain" description="Putative glutamine amidotransferase" evidence="2">
    <location>
        <begin position="392"/>
        <end position="585"/>
    </location>
</feature>
<dbReference type="AlphaFoldDB" id="A0A5B9PDN3"/>
<keyword evidence="1" id="KW-0472">Membrane</keyword>
<keyword evidence="1" id="KW-1133">Transmembrane helix</keyword>
<keyword evidence="1" id="KW-0812">Transmembrane</keyword>
<evidence type="ECO:0000259" key="2">
    <source>
        <dbReference type="Pfam" id="PF07090"/>
    </source>
</evidence>
<organism evidence="3 4">
    <name type="scientific">Mariniblastus fucicola</name>
    <dbReference type="NCBI Taxonomy" id="980251"/>
    <lineage>
        <taxon>Bacteria</taxon>
        <taxon>Pseudomonadati</taxon>
        <taxon>Planctomycetota</taxon>
        <taxon>Planctomycetia</taxon>
        <taxon>Pirellulales</taxon>
        <taxon>Pirellulaceae</taxon>
        <taxon>Mariniblastus</taxon>
    </lineage>
</organism>
<proteinExistence type="predicted"/>
<dbReference type="SUPFAM" id="SSF52317">
    <property type="entry name" value="Class I glutamine amidotransferase-like"/>
    <property type="match status" value="1"/>
</dbReference>
<dbReference type="STRING" id="980251.GCA_001642875_04453"/>
<gene>
    <name evidence="3" type="ORF">MFFC18_35000</name>
</gene>
<reference evidence="3 4" key="1">
    <citation type="submission" date="2019-08" db="EMBL/GenBank/DDBJ databases">
        <title>Deep-cultivation of Planctomycetes and their phenomic and genomic characterization uncovers novel biology.</title>
        <authorList>
            <person name="Wiegand S."/>
            <person name="Jogler M."/>
            <person name="Boedeker C."/>
            <person name="Pinto D."/>
            <person name="Vollmers J."/>
            <person name="Rivas-Marin E."/>
            <person name="Kohn T."/>
            <person name="Peeters S.H."/>
            <person name="Heuer A."/>
            <person name="Rast P."/>
            <person name="Oberbeckmann S."/>
            <person name="Bunk B."/>
            <person name="Jeske O."/>
            <person name="Meyerdierks A."/>
            <person name="Storesund J.E."/>
            <person name="Kallscheuer N."/>
            <person name="Luecker S."/>
            <person name="Lage O.M."/>
            <person name="Pohl T."/>
            <person name="Merkel B.J."/>
            <person name="Hornburger P."/>
            <person name="Mueller R.-W."/>
            <person name="Bruemmer F."/>
            <person name="Labrenz M."/>
            <person name="Spormann A.M."/>
            <person name="Op den Camp H."/>
            <person name="Overmann J."/>
            <person name="Amann R."/>
            <person name="Jetten M.S.M."/>
            <person name="Mascher T."/>
            <person name="Medema M.H."/>
            <person name="Devos D.P."/>
            <person name="Kaster A.-K."/>
            <person name="Ovreas L."/>
            <person name="Rohde M."/>
            <person name="Galperin M.Y."/>
            <person name="Jogler C."/>
        </authorList>
    </citation>
    <scope>NUCLEOTIDE SEQUENCE [LARGE SCALE GENOMIC DNA]</scope>
    <source>
        <strain evidence="3 4">FC18</strain>
    </source>
</reference>
<accession>A0A5B9PDN3</accession>
<dbReference type="EMBL" id="CP042912">
    <property type="protein sequence ID" value="QEG23599.1"/>
    <property type="molecule type" value="Genomic_DNA"/>
</dbReference>
<dbReference type="PANTHER" id="PTHR37947:SF1">
    <property type="entry name" value="BLL2462 PROTEIN"/>
    <property type="match status" value="1"/>
</dbReference>
<evidence type="ECO:0000313" key="3">
    <source>
        <dbReference type="EMBL" id="QEG23599.1"/>
    </source>
</evidence>
<name>A0A5B9PDN3_9BACT</name>
<dbReference type="InterPro" id="IPR029062">
    <property type="entry name" value="Class_I_gatase-like"/>
</dbReference>
<dbReference type="InterPro" id="IPR010768">
    <property type="entry name" value="GATase1-like"/>
</dbReference>
<protein>
    <recommendedName>
        <fullName evidence="2">Putative glutamine amidotransferase domain-containing protein</fullName>
    </recommendedName>
</protein>
<dbReference type="Gene3D" id="3.40.50.880">
    <property type="match status" value="1"/>
</dbReference>
<evidence type="ECO:0000256" key="1">
    <source>
        <dbReference type="SAM" id="Phobius"/>
    </source>
</evidence>
<dbReference type="Pfam" id="PF07090">
    <property type="entry name" value="GATase1_like"/>
    <property type="match status" value="1"/>
</dbReference>
<dbReference type="PANTHER" id="PTHR37947">
    <property type="entry name" value="BLL2462 PROTEIN"/>
    <property type="match status" value="1"/>
</dbReference>
<dbReference type="KEGG" id="mff:MFFC18_35000"/>